<evidence type="ECO:0000256" key="1">
    <source>
        <dbReference type="SAM" id="Phobius"/>
    </source>
</evidence>
<organism evidence="2 3">
    <name type="scientific">Candidatus Kapaibacterium thiocyanatum</name>
    <dbReference type="NCBI Taxonomy" id="1895771"/>
    <lineage>
        <taxon>Bacteria</taxon>
        <taxon>Pseudomonadati</taxon>
        <taxon>Candidatus Kapaibacteriota</taxon>
        <taxon>Candidatus Kapaibacteriia</taxon>
        <taxon>Candidatus Kapaibacteriales</taxon>
        <taxon>Candidatus Kapaibacteriaceae</taxon>
        <taxon>Candidatus Kapaibacterium</taxon>
    </lineage>
</organism>
<keyword evidence="1" id="KW-0812">Transmembrane</keyword>
<dbReference type="Proteomes" id="UP000184233">
    <property type="component" value="Unassembled WGS sequence"/>
</dbReference>
<dbReference type="EMBL" id="MKVH01000009">
    <property type="protein sequence ID" value="OJX59721.1"/>
    <property type="molecule type" value="Genomic_DNA"/>
</dbReference>
<evidence type="ECO:0000313" key="3">
    <source>
        <dbReference type="Proteomes" id="UP000184233"/>
    </source>
</evidence>
<reference evidence="2 3" key="1">
    <citation type="submission" date="2016-09" db="EMBL/GenBank/DDBJ databases">
        <title>Genome-resolved meta-omics ties microbial dynamics to process performance in biotechnology for thiocyanate degradation.</title>
        <authorList>
            <person name="Kantor R.S."/>
            <person name="Huddy R.J."/>
            <person name="Iyer R."/>
            <person name="Thomas B.C."/>
            <person name="Brown C.T."/>
            <person name="Anantharaman K."/>
            <person name="Tringe S."/>
            <person name="Hettich R.L."/>
            <person name="Harrison S.T."/>
            <person name="Banfield J.F."/>
        </authorList>
    </citation>
    <scope>NUCLEOTIDE SEQUENCE [LARGE SCALE GENOMIC DNA]</scope>
    <source>
        <strain evidence="2">59-99</strain>
    </source>
</reference>
<accession>A0A1M3L356</accession>
<evidence type="ECO:0008006" key="4">
    <source>
        <dbReference type="Google" id="ProtNLM"/>
    </source>
</evidence>
<evidence type="ECO:0000313" key="2">
    <source>
        <dbReference type="EMBL" id="OJX59721.1"/>
    </source>
</evidence>
<dbReference type="Pfam" id="PF04977">
    <property type="entry name" value="DivIC"/>
    <property type="match status" value="1"/>
</dbReference>
<comment type="caution">
    <text evidence="2">The sequence shown here is derived from an EMBL/GenBank/DDBJ whole genome shotgun (WGS) entry which is preliminary data.</text>
</comment>
<feature type="transmembrane region" description="Helical" evidence="1">
    <location>
        <begin position="18"/>
        <end position="39"/>
    </location>
</feature>
<sequence length="106" mass="12012">MAKSGVATQKRSMTRKRLIIIGILTGTVILFVLFSPYGVVTRFALEGDIEALKGDIQALRMTSDSLRSIVRRLETDTTEIERLARERFGYVRQGEEVYVITRDSTE</sequence>
<proteinExistence type="predicted"/>
<dbReference type="STRING" id="1895771.BGO89_05755"/>
<gene>
    <name evidence="2" type="ORF">BGO89_05755</name>
</gene>
<keyword evidence="1" id="KW-1133">Transmembrane helix</keyword>
<dbReference type="AlphaFoldDB" id="A0A1M3L356"/>
<keyword evidence="1" id="KW-0472">Membrane</keyword>
<protein>
    <recommendedName>
        <fullName evidence="4">Septum formation initiator</fullName>
    </recommendedName>
</protein>
<dbReference type="InterPro" id="IPR007060">
    <property type="entry name" value="FtsL/DivIC"/>
</dbReference>
<name>A0A1M3L356_9BACT</name>